<protein>
    <submittedName>
        <fullName evidence="2">Uncharacterized protein</fullName>
    </submittedName>
</protein>
<accession>A0A6M3J6N8</accession>
<keyword evidence="1" id="KW-0472">Membrane</keyword>
<gene>
    <name evidence="3" type="ORF">MM415A01453_0011</name>
    <name evidence="2" type="ORF">MM415B00433_0046</name>
</gene>
<evidence type="ECO:0000313" key="2">
    <source>
        <dbReference type="EMBL" id="QJA65138.1"/>
    </source>
</evidence>
<dbReference type="EMBL" id="MT142240">
    <property type="protein sequence ID" value="QJA76728.1"/>
    <property type="molecule type" value="Genomic_DNA"/>
</dbReference>
<reference evidence="2" key="1">
    <citation type="submission" date="2020-03" db="EMBL/GenBank/DDBJ databases">
        <title>The deep terrestrial virosphere.</title>
        <authorList>
            <person name="Holmfeldt K."/>
            <person name="Nilsson E."/>
            <person name="Simone D."/>
            <person name="Lopez-Fernandez M."/>
            <person name="Wu X."/>
            <person name="de Brujin I."/>
            <person name="Lundin D."/>
            <person name="Andersson A."/>
            <person name="Bertilsson S."/>
            <person name="Dopson M."/>
        </authorList>
    </citation>
    <scope>NUCLEOTIDE SEQUENCE</scope>
    <source>
        <strain evidence="3">MM415A01453</strain>
        <strain evidence="2">MM415B00433</strain>
    </source>
</reference>
<organism evidence="2">
    <name type="scientific">viral metagenome</name>
    <dbReference type="NCBI Taxonomy" id="1070528"/>
    <lineage>
        <taxon>unclassified sequences</taxon>
        <taxon>metagenomes</taxon>
        <taxon>organismal metagenomes</taxon>
    </lineage>
</organism>
<evidence type="ECO:0000313" key="3">
    <source>
        <dbReference type="EMBL" id="QJA76728.1"/>
    </source>
</evidence>
<keyword evidence="1" id="KW-1133">Transmembrane helix</keyword>
<proteinExistence type="predicted"/>
<dbReference type="EMBL" id="MT141532">
    <property type="protein sequence ID" value="QJA65138.1"/>
    <property type="molecule type" value="Genomic_DNA"/>
</dbReference>
<name>A0A6M3J6N8_9ZZZZ</name>
<feature type="transmembrane region" description="Helical" evidence="1">
    <location>
        <begin position="42"/>
        <end position="63"/>
    </location>
</feature>
<dbReference type="AlphaFoldDB" id="A0A6M3J6N8"/>
<sequence>MIPIIPDGERRYKNATTAEYLDRFLDPEGGVKLYVDLTPKTYGWLIASGVAVFALGGILWHILPKLIK</sequence>
<evidence type="ECO:0000256" key="1">
    <source>
        <dbReference type="SAM" id="Phobius"/>
    </source>
</evidence>
<keyword evidence="1" id="KW-0812">Transmembrane</keyword>